<evidence type="ECO:0000313" key="1">
    <source>
        <dbReference type="EMBL" id="DAD65748.1"/>
    </source>
</evidence>
<proteinExistence type="predicted"/>
<sequence length="30" mass="3568">MFLIIFLTIYGNLSYTARRVVGNRHKRAEK</sequence>
<accession>A0A8S5L767</accession>
<reference evidence="1" key="1">
    <citation type="journal article" date="2021" name="Proc. Natl. Acad. Sci. U.S.A.">
        <title>A Catalog of Tens of Thousands of Viruses from Human Metagenomes Reveals Hidden Associations with Chronic Diseases.</title>
        <authorList>
            <person name="Tisza M.J."/>
            <person name="Buck C.B."/>
        </authorList>
    </citation>
    <scope>NUCLEOTIDE SEQUENCE</scope>
    <source>
        <strain evidence="1">CtNiB4</strain>
    </source>
</reference>
<dbReference type="EMBL" id="BK014648">
    <property type="protein sequence ID" value="DAD65748.1"/>
    <property type="molecule type" value="Genomic_DNA"/>
</dbReference>
<name>A0A8S5L767_9CAUD</name>
<protein>
    <submittedName>
        <fullName evidence="1">Uncharacterized protein</fullName>
    </submittedName>
</protein>
<organism evidence="1">
    <name type="scientific">Siphoviridae sp. ctNiB4</name>
    <dbReference type="NCBI Taxonomy" id="2823575"/>
    <lineage>
        <taxon>Viruses</taxon>
        <taxon>Duplodnaviria</taxon>
        <taxon>Heunggongvirae</taxon>
        <taxon>Uroviricota</taxon>
        <taxon>Caudoviricetes</taxon>
    </lineage>
</organism>